<evidence type="ECO:0000256" key="1">
    <source>
        <dbReference type="SAM" id="SignalP"/>
    </source>
</evidence>
<evidence type="ECO:0008006" key="4">
    <source>
        <dbReference type="Google" id="ProtNLM"/>
    </source>
</evidence>
<dbReference type="RefSeq" id="WP_408335561.1">
    <property type="nucleotide sequence ID" value="NZ_JAQQFH010000057.1"/>
</dbReference>
<evidence type="ECO:0000313" key="3">
    <source>
        <dbReference type="Proteomes" id="UP001629249"/>
    </source>
</evidence>
<dbReference type="Proteomes" id="UP001629249">
    <property type="component" value="Unassembled WGS sequence"/>
</dbReference>
<keyword evidence="1" id="KW-0732">Signal</keyword>
<gene>
    <name evidence="2" type="ORF">PQR66_22650</name>
</gene>
<dbReference type="EMBL" id="JAQQFN010000018">
    <property type="protein sequence ID" value="MFL9885855.1"/>
    <property type="molecule type" value="Genomic_DNA"/>
</dbReference>
<sequence length="215" mass="22558">MKLMHLIRSIAVTGAIASLAGCAHDITISGDPAALTAATTTAATATAQATAPASAQTPPINKTVGLVITDELRTKEVVTPGGGGDKVAYKPYRDLELPIYVELSQVFSNVVKLNTAPDQATVQSKNLSYVVTPTISTTSSSPSLLTWPPTDFSVTLVCTVTDPSGKLVTKKEVTGNGHAEFSEFKRNFGLAAQRATTDAVQKLQAAMQDTPELRQ</sequence>
<dbReference type="PROSITE" id="PS51257">
    <property type="entry name" value="PROKAR_LIPOPROTEIN"/>
    <property type="match status" value="1"/>
</dbReference>
<feature type="chain" id="PRO_5046874936" description="Lipoprotein" evidence="1">
    <location>
        <begin position="24"/>
        <end position="215"/>
    </location>
</feature>
<comment type="caution">
    <text evidence="2">The sequence shown here is derived from an EMBL/GenBank/DDBJ whole genome shotgun (WGS) entry which is preliminary data.</text>
</comment>
<keyword evidence="3" id="KW-1185">Reference proteome</keyword>
<feature type="signal peptide" evidence="1">
    <location>
        <begin position="1"/>
        <end position="23"/>
    </location>
</feature>
<accession>A0ABW8ZTB2</accession>
<proteinExistence type="predicted"/>
<evidence type="ECO:0000313" key="2">
    <source>
        <dbReference type="EMBL" id="MFL9885855.1"/>
    </source>
</evidence>
<organism evidence="2 3">
    <name type="scientific">Paraburkholderia agricolaris</name>
    <dbReference type="NCBI Taxonomy" id="2152888"/>
    <lineage>
        <taxon>Bacteria</taxon>
        <taxon>Pseudomonadati</taxon>
        <taxon>Pseudomonadota</taxon>
        <taxon>Betaproteobacteria</taxon>
        <taxon>Burkholderiales</taxon>
        <taxon>Burkholderiaceae</taxon>
        <taxon>Paraburkholderia</taxon>
    </lineage>
</organism>
<protein>
    <recommendedName>
        <fullName evidence="4">Lipoprotein</fullName>
    </recommendedName>
</protein>
<name>A0ABW8ZTB2_9BURK</name>
<reference evidence="2 3" key="1">
    <citation type="journal article" date="2024" name="Chem. Sci.">
        <title>Discovery of megapolipeptins by genome mining of a Burkholderiales bacteria collection.</title>
        <authorList>
            <person name="Paulo B.S."/>
            <person name="Recchia M.J.J."/>
            <person name="Lee S."/>
            <person name="Fergusson C.H."/>
            <person name="Romanowski S.B."/>
            <person name="Hernandez A."/>
            <person name="Krull N."/>
            <person name="Liu D.Y."/>
            <person name="Cavanagh H."/>
            <person name="Bos A."/>
            <person name="Gray C.A."/>
            <person name="Murphy B.T."/>
            <person name="Linington R.G."/>
            <person name="Eustaquio A.S."/>
        </authorList>
    </citation>
    <scope>NUCLEOTIDE SEQUENCE [LARGE SCALE GENOMIC DNA]</scope>
    <source>
        <strain evidence="2 3">RL16-012-BIC-B</strain>
    </source>
</reference>